<dbReference type="RefSeq" id="WP_353713177.1">
    <property type="nucleotide sequence ID" value="NZ_CP159279.1"/>
</dbReference>
<proteinExistence type="predicted"/>
<dbReference type="PANTHER" id="PTHR39203">
    <property type="entry name" value="CYTOPLASMIC PROTEIN-RELATED"/>
    <property type="match status" value="1"/>
</dbReference>
<name>A0AAU8EVF9_9MICC</name>
<protein>
    <submittedName>
        <fullName evidence="2">ASCH domain-containing protein</fullName>
    </submittedName>
</protein>
<dbReference type="AlphaFoldDB" id="A0AAU8EVF9"/>
<accession>A0AAU8EVF9</accession>
<dbReference type="InterPro" id="IPR015947">
    <property type="entry name" value="PUA-like_sf"/>
</dbReference>
<evidence type="ECO:0000313" key="2">
    <source>
        <dbReference type="EMBL" id="XCH13378.1"/>
    </source>
</evidence>
<reference evidence="2" key="1">
    <citation type="submission" date="2024-06" db="EMBL/GenBank/DDBJ databases">
        <title>Biodegradation of dimethachlon by Arthrobacter sp. K5: mechanistic insights and ecological implications.</title>
        <authorList>
            <person name="Hu S."/>
            <person name="Lu P."/>
        </authorList>
    </citation>
    <scope>NUCLEOTIDE SEQUENCE</scope>
    <source>
        <strain evidence="2">K5</strain>
    </source>
</reference>
<sequence length="169" mass="18583">MSAAGLPAVDTAAADLFWSEYAAARPEAVRLCSDYTVERFGDSAVLADGLLRAVTEGAKRATSELADEFLAAGDSLPRIGSHWIACDGAGVPRVVLRTVELRLGPFTSADEAFARDEGEDDRSLASWQAEHRKYWTRVRGRRGLEWTEGDEIVFERFRVVWPPELADPA</sequence>
<dbReference type="PANTHER" id="PTHR39203:SF1">
    <property type="entry name" value="CYTOPLASMIC PROTEIN"/>
    <property type="match status" value="1"/>
</dbReference>
<feature type="domain" description="ASCH" evidence="1">
    <location>
        <begin position="38"/>
        <end position="161"/>
    </location>
</feature>
<dbReference type="CDD" id="cd06553">
    <property type="entry name" value="ASCH_Ef3133_like"/>
    <property type="match status" value="1"/>
</dbReference>
<dbReference type="InterPro" id="IPR007374">
    <property type="entry name" value="ASCH_domain"/>
</dbReference>
<dbReference type="InterPro" id="IPR009326">
    <property type="entry name" value="DUF984"/>
</dbReference>
<dbReference type="SMART" id="SM01022">
    <property type="entry name" value="ASCH"/>
    <property type="match status" value="1"/>
</dbReference>
<evidence type="ECO:0000259" key="1">
    <source>
        <dbReference type="SMART" id="SM01022"/>
    </source>
</evidence>
<dbReference type="EMBL" id="CP159279">
    <property type="protein sequence ID" value="XCH13378.1"/>
    <property type="molecule type" value="Genomic_DNA"/>
</dbReference>
<dbReference type="Gene3D" id="3.10.400.10">
    <property type="entry name" value="Sulfate adenylyltransferase"/>
    <property type="match status" value="1"/>
</dbReference>
<gene>
    <name evidence="2" type="ORF">ABRP34_10520</name>
</gene>
<dbReference type="Pfam" id="PF04266">
    <property type="entry name" value="ASCH"/>
    <property type="match status" value="1"/>
</dbReference>
<dbReference type="SUPFAM" id="SSF88697">
    <property type="entry name" value="PUA domain-like"/>
    <property type="match status" value="1"/>
</dbReference>
<organism evidence="2">
    <name type="scientific">Arthrobacter sp. K5</name>
    <dbReference type="NCBI Taxonomy" id="2839623"/>
    <lineage>
        <taxon>Bacteria</taxon>
        <taxon>Bacillati</taxon>
        <taxon>Actinomycetota</taxon>
        <taxon>Actinomycetes</taxon>
        <taxon>Micrococcales</taxon>
        <taxon>Micrococcaceae</taxon>
        <taxon>Arthrobacter</taxon>
    </lineage>
</organism>